<comment type="caution">
    <text evidence="1">The sequence shown here is derived from an EMBL/GenBank/DDBJ whole genome shotgun (WGS) entry which is preliminary data.</text>
</comment>
<protein>
    <submittedName>
        <fullName evidence="1">Stage II sporulation protein P</fullName>
    </submittedName>
</protein>
<accession>A0A9Q4B1T9</accession>
<dbReference type="EMBL" id="JABXYM010000001">
    <property type="protein sequence ID" value="MCR6096803.1"/>
    <property type="molecule type" value="Genomic_DNA"/>
</dbReference>
<dbReference type="Proteomes" id="UP001057753">
    <property type="component" value="Unassembled WGS sequence"/>
</dbReference>
<reference evidence="1" key="1">
    <citation type="submission" date="2020-06" db="EMBL/GenBank/DDBJ databases">
        <title>Insight into the genomes of haloalkaliphilic bacilli from Kenyan soda lakes.</title>
        <authorList>
            <person name="Mwirichia R."/>
            <person name="Villamizar G.C."/>
            <person name="Poehlein A."/>
            <person name="Mugweru J."/>
            <person name="Kipnyargis A."/>
            <person name="Kiplimo D."/>
            <person name="Orwa P."/>
            <person name="Daniel R."/>
        </authorList>
    </citation>
    <scope>NUCLEOTIDE SEQUENCE</scope>
    <source>
        <strain evidence="1">B1096_S55</strain>
    </source>
</reference>
<sequence length="392" mass="44472">MKKHTYIKRSRPIYRNRTSISTKKLMLVALTGTFIIFFVAATLTSFGAGYHLTSASVNNISNNLSVETLVYVLGNENRYFKQSLPEGNEPFSVTPLMLQLTTNINTEDPRSLLGRELPGFSLFDGRILTAGEGVDYTSMPIESAPPMEVLLAEREASTERLEEIADLKESVAETDNLDDLPVTVHIIHTHNRESYLPELQNTSDPFHESVNITLAGERLGIELAKHGIRAEVDTTDIGAELNERSWRFSQSYEVSREIMEEAKQENEEIQFYFDLHRDSQPRENTTVELNGETYAQALFVIGENNPDYEKNKALANKLHERLQEDYYGLSRGIFAPPVSEGSRNGVYNQDLSENALLVEFGGIENSLEEVYRTVEAFAEVFSDFYWEQQDKE</sequence>
<organism evidence="1 2">
    <name type="scientific">Salipaludibacillus agaradhaerens</name>
    <name type="common">Bacillus agaradhaerens</name>
    <dbReference type="NCBI Taxonomy" id="76935"/>
    <lineage>
        <taxon>Bacteria</taxon>
        <taxon>Bacillati</taxon>
        <taxon>Bacillota</taxon>
        <taxon>Bacilli</taxon>
        <taxon>Bacillales</taxon>
        <taxon>Bacillaceae</taxon>
    </lineage>
</organism>
<evidence type="ECO:0000313" key="1">
    <source>
        <dbReference type="EMBL" id="MCR6096803.1"/>
    </source>
</evidence>
<gene>
    <name evidence="1" type="ORF">HXA33_09570</name>
</gene>
<evidence type="ECO:0000313" key="2">
    <source>
        <dbReference type="Proteomes" id="UP001057753"/>
    </source>
</evidence>
<dbReference type="InterPro" id="IPR010897">
    <property type="entry name" value="Spore_II_P"/>
</dbReference>
<dbReference type="NCBIfam" id="TIGR02867">
    <property type="entry name" value="spore_II_P"/>
    <property type="match status" value="1"/>
</dbReference>
<name>A0A9Q4B1T9_SALAG</name>
<dbReference type="Pfam" id="PF07454">
    <property type="entry name" value="SpoIIP"/>
    <property type="match status" value="1"/>
</dbReference>
<proteinExistence type="predicted"/>
<keyword evidence="2" id="KW-1185">Reference proteome</keyword>
<dbReference type="SUPFAM" id="SSF53187">
    <property type="entry name" value="Zn-dependent exopeptidases"/>
    <property type="match status" value="1"/>
</dbReference>
<dbReference type="AlphaFoldDB" id="A0A9Q4B1T9"/>
<dbReference type="RefSeq" id="WP_257821311.1">
    <property type="nucleotide sequence ID" value="NZ_JABXYM010000001.1"/>
</dbReference>